<dbReference type="AlphaFoldDB" id="A0A076F9W8"/>
<dbReference type="GO" id="GO:0005975">
    <property type="term" value="P:carbohydrate metabolic process"/>
    <property type="evidence" value="ECO:0007669"/>
    <property type="project" value="InterPro"/>
</dbReference>
<proteinExistence type="predicted"/>
<keyword evidence="1" id="KW-0812">Transmembrane</keyword>
<evidence type="ECO:0000313" key="3">
    <source>
        <dbReference type="Proteomes" id="UP000028486"/>
    </source>
</evidence>
<dbReference type="PANTHER" id="PTHR30105">
    <property type="entry name" value="UNCHARACTERIZED YIBQ-RELATED"/>
    <property type="match status" value="1"/>
</dbReference>
<keyword evidence="1" id="KW-0472">Membrane</keyword>
<dbReference type="CDD" id="cd10936">
    <property type="entry name" value="CE4_DAC2"/>
    <property type="match status" value="1"/>
</dbReference>
<dbReference type="KEGG" id="caj:CIG1485E_1171"/>
<dbReference type="EMBL" id="CP009043">
    <property type="protein sequence ID" value="AII15005.1"/>
    <property type="molecule type" value="Genomic_DNA"/>
</dbReference>
<protein>
    <submittedName>
        <fullName evidence="2">Divergent polysaccharide deacetylase</fullName>
    </submittedName>
</protein>
<organism evidence="2 3">
    <name type="scientific">Campylobacter iguaniorum</name>
    <dbReference type="NCBI Taxonomy" id="1244531"/>
    <lineage>
        <taxon>Bacteria</taxon>
        <taxon>Pseudomonadati</taxon>
        <taxon>Campylobacterota</taxon>
        <taxon>Epsilonproteobacteria</taxon>
        <taxon>Campylobacterales</taxon>
        <taxon>Campylobacteraceae</taxon>
        <taxon>Campylobacter</taxon>
    </lineage>
</organism>
<name>A0A076F9W8_9BACT</name>
<dbReference type="eggNOG" id="COG2861">
    <property type="taxonomic scope" value="Bacteria"/>
</dbReference>
<accession>A0A076F9W8</accession>
<evidence type="ECO:0000256" key="1">
    <source>
        <dbReference type="SAM" id="Phobius"/>
    </source>
</evidence>
<reference evidence="3" key="1">
    <citation type="journal article" date="2014" name="Genome Announc.">
        <title>Complete Genome Sequence of Campylobacter iguaniorum Strain 1485ET, Isolated from a Bearded Dragon (Pogona vitticeps).</title>
        <authorList>
            <person name="Gilbert M.J."/>
            <person name="Miller W.G."/>
            <person name="Yee E."/>
            <person name="Kik M."/>
            <person name="Wagenaar J.A."/>
            <person name="Duim B."/>
        </authorList>
    </citation>
    <scope>NUCLEOTIDE SEQUENCE [LARGE SCALE GENOMIC DNA]</scope>
    <source>
        <strain evidence="3">1485E</strain>
    </source>
</reference>
<feature type="transmembrane region" description="Helical" evidence="1">
    <location>
        <begin position="16"/>
        <end position="36"/>
    </location>
</feature>
<dbReference type="Proteomes" id="UP000028486">
    <property type="component" value="Chromosome"/>
</dbReference>
<dbReference type="InterPro" id="IPR011330">
    <property type="entry name" value="Glyco_hydro/deAcase_b/a-brl"/>
</dbReference>
<keyword evidence="3" id="KW-1185">Reference proteome</keyword>
<dbReference type="SUPFAM" id="SSF88713">
    <property type="entry name" value="Glycoside hydrolase/deacetylase"/>
    <property type="match status" value="1"/>
</dbReference>
<dbReference type="STRING" id="1244531.CIG2463D_1262"/>
<dbReference type="Pfam" id="PF04748">
    <property type="entry name" value="Polysacc_deac_2"/>
    <property type="match status" value="1"/>
</dbReference>
<gene>
    <name evidence="2" type="ORF">CIG1485E_1171</name>
</gene>
<keyword evidence="1" id="KW-1133">Transmembrane helix</keyword>
<sequence length="370" mass="41803">MAKRKKKAPAKKAGALKIYFGIATCLIIIVAMIYAISASSPQKQVEKDDQKTIQKIEKYLDSQKKQAPKVNLGETNQTKEQTKLIIPKFDLNLTQKDINKTEQNRTEYSVFDTIKSSETKKDTNQTEQNQTTKISKNKAVQPVLQKPHFTSSKPKLAIIIDDIAYEHQAREILSLGFKITPSLFPPTSAHPDTPKIANKFDFYMIHLPLEAMFFKKNEPNTLNVGDSAQKIDDRIAFIKKKFSGAIYINNHTGSKFTSNYKSTKMLLESVTNHGMLFVDSLTSNASKVRMLSKEMGYKYVYRDVFIDNDQNVKSALNQIETAVKKAKKNGKAIAIGHPYKSTFEALKIAKNGALKDVELVYLKDIYGLYN</sequence>
<dbReference type="RefSeq" id="WP_051870942.1">
    <property type="nucleotide sequence ID" value="NZ_CP009043.1"/>
</dbReference>
<dbReference type="InterPro" id="IPR006837">
    <property type="entry name" value="Divergent_DAC"/>
</dbReference>
<dbReference type="Gene3D" id="3.20.20.370">
    <property type="entry name" value="Glycoside hydrolase/deacetylase"/>
    <property type="match status" value="1"/>
</dbReference>
<dbReference type="HOGENOM" id="CLU_053116_1_0_7"/>
<dbReference type="OrthoDB" id="9784811at2"/>
<evidence type="ECO:0000313" key="2">
    <source>
        <dbReference type="EMBL" id="AII15005.1"/>
    </source>
</evidence>
<dbReference type="PANTHER" id="PTHR30105:SF2">
    <property type="entry name" value="DIVERGENT POLYSACCHARIDE DEACETYLASE SUPERFAMILY"/>
    <property type="match status" value="1"/>
</dbReference>